<evidence type="ECO:0000256" key="1">
    <source>
        <dbReference type="ARBA" id="ARBA00084097"/>
    </source>
</evidence>
<dbReference type="PRINTS" id="PR01210">
    <property type="entry name" value="GGTRANSPTASE"/>
</dbReference>
<feature type="binding site" evidence="3">
    <location>
        <position position="190"/>
    </location>
    <ligand>
        <name>L-glutamate</name>
        <dbReference type="ChEBI" id="CHEBI:29985"/>
    </ligand>
</feature>
<evidence type="ECO:0000313" key="6">
    <source>
        <dbReference type="Proteomes" id="UP000677054"/>
    </source>
</evidence>
<dbReference type="EMBL" id="CAJPEV010001080">
    <property type="protein sequence ID" value="CAG0890582.1"/>
    <property type="molecule type" value="Genomic_DNA"/>
</dbReference>
<keyword evidence="4" id="KW-1133">Transmembrane helix</keyword>
<feature type="active site" description="Nucleophile" evidence="2">
    <location>
        <position position="469"/>
    </location>
</feature>
<dbReference type="EMBL" id="LR900597">
    <property type="protein sequence ID" value="CAD7246248.1"/>
    <property type="molecule type" value="Genomic_DNA"/>
</dbReference>
<dbReference type="SUPFAM" id="SSF56235">
    <property type="entry name" value="N-terminal nucleophile aminohydrolases (Ntn hydrolases)"/>
    <property type="match status" value="1"/>
</dbReference>
<dbReference type="AlphaFoldDB" id="A0A7R8X9F0"/>
<dbReference type="OrthoDB" id="1081007at2759"/>
<dbReference type="FunFam" id="1.10.246.130:FF:000001">
    <property type="entry name" value="Gamma-glutamyltransferase 5 isoform 1"/>
    <property type="match status" value="1"/>
</dbReference>
<protein>
    <recommendedName>
        <fullName evidence="7">Gamma-glutamyltranspeptidase</fullName>
    </recommendedName>
</protein>
<gene>
    <name evidence="5" type="ORF">DSTB1V02_LOCUS6102</name>
</gene>
<evidence type="ECO:0000313" key="5">
    <source>
        <dbReference type="EMBL" id="CAD7246248.1"/>
    </source>
</evidence>
<dbReference type="PANTHER" id="PTHR11686">
    <property type="entry name" value="GAMMA GLUTAMYL TRANSPEPTIDASE"/>
    <property type="match status" value="1"/>
</dbReference>
<dbReference type="NCBIfam" id="TIGR00066">
    <property type="entry name" value="g_glut_trans"/>
    <property type="match status" value="1"/>
</dbReference>
<dbReference type="FunFam" id="3.60.20.40:FF:000001">
    <property type="entry name" value="Gamma-glutamyltranspeptidase 1"/>
    <property type="match status" value="1"/>
</dbReference>
<dbReference type="Gene3D" id="3.60.20.40">
    <property type="match status" value="1"/>
</dbReference>
<dbReference type="InterPro" id="IPR043138">
    <property type="entry name" value="GGT_lsub"/>
</dbReference>
<dbReference type="InterPro" id="IPR000101">
    <property type="entry name" value="GGT_peptidase"/>
</dbReference>
<accession>A0A7R8X9F0</accession>
<keyword evidence="4" id="KW-0812">Transmembrane</keyword>
<evidence type="ECO:0008006" key="7">
    <source>
        <dbReference type="Google" id="ProtNLM"/>
    </source>
</evidence>
<evidence type="ECO:0000256" key="4">
    <source>
        <dbReference type="SAM" id="Phobius"/>
    </source>
</evidence>
<evidence type="ECO:0000256" key="2">
    <source>
        <dbReference type="PIRSR" id="PIRSR600101-1"/>
    </source>
</evidence>
<sequence>MNTETTPLLNFSKREAGMAVFSHVRQRSSGSFDVNVYSPSHGTSRAPLIAVDPSHLTKRHIAIVGVVLLVSFTAIGLGLGFGIPALRSKSVILPHHDPPSKDIDEGIYVPAYNLGNPMGRYKNAAVCADATPCATIGKEILQKNGSAVDAAIAAMLCDGVVNAHSMGIGGGFVMTIYHRANKTAETLISREKAPALANETMFEGNSSLSQKGGLSVGVPGEIRGYWEAWTKYGKLNWTELLQPTIDLCKNGITVVRALAKALQSYETQILEEPSMKEVFVNPETGKVWKEGEIMKRPQLALTLERIAVEGPNAFYNSNLTDAMAEEIRSHGGVITKEDFSNYTAKWTEPIKVALNGGMTLYSVPPPASGAILAFILNILDTFNVSTSHESMTYPEQITLYHRMVEAFKWAYARRTELGDPDFANMTELVRNLTSETYAMDIAQQINDNQTYNDPEHYGAEVWSPEDSGTAHVSVVAPNGDAVAITSTINLYFGAGFRSNATGVIFNDEMDDFSSPNLTNYFGMPPSPNNFIVPGKRPVSSMCPTIITDSAGNPRLVVGAAGGTRITSAVAYVIIRNLWFGEDIKMATDAYRIHHQLFPMTLSYEQGFPPGIIVGLEGLGHKTKDMGPNGFGAANCNIAFNTSYAEYNAVIGNDLRDWKGHNVTESESSAVVVSILKDAPEGDYLSVFDWRKIGETAGY</sequence>
<feature type="transmembrane region" description="Helical" evidence="4">
    <location>
        <begin position="61"/>
        <end position="83"/>
    </location>
</feature>
<keyword evidence="1" id="KW-0800">Toxin</keyword>
<organism evidence="5">
    <name type="scientific">Darwinula stevensoni</name>
    <dbReference type="NCBI Taxonomy" id="69355"/>
    <lineage>
        <taxon>Eukaryota</taxon>
        <taxon>Metazoa</taxon>
        <taxon>Ecdysozoa</taxon>
        <taxon>Arthropoda</taxon>
        <taxon>Crustacea</taxon>
        <taxon>Oligostraca</taxon>
        <taxon>Ostracoda</taxon>
        <taxon>Podocopa</taxon>
        <taxon>Podocopida</taxon>
        <taxon>Darwinulocopina</taxon>
        <taxon>Darwinuloidea</taxon>
        <taxon>Darwinulidae</taxon>
        <taxon>Darwinula</taxon>
    </lineage>
</organism>
<dbReference type="Pfam" id="PF01019">
    <property type="entry name" value="G_glu_transpept"/>
    <property type="match status" value="1"/>
</dbReference>
<dbReference type="Gene3D" id="1.10.246.130">
    <property type="match status" value="1"/>
</dbReference>
<keyword evidence="1" id="KW-1199">Hemostasis impairing toxin</keyword>
<keyword evidence="6" id="KW-1185">Reference proteome</keyword>
<dbReference type="GO" id="GO:0036374">
    <property type="term" value="F:glutathione hydrolase activity"/>
    <property type="evidence" value="ECO:0007669"/>
    <property type="project" value="InterPro"/>
</dbReference>
<feature type="binding site" evidence="3">
    <location>
        <begin position="539"/>
        <end position="540"/>
    </location>
    <ligand>
        <name>L-glutamate</name>
        <dbReference type="ChEBI" id="CHEBI:29985"/>
    </ligand>
</feature>
<dbReference type="InterPro" id="IPR029055">
    <property type="entry name" value="Ntn_hydrolases_N"/>
</dbReference>
<reference evidence="5" key="1">
    <citation type="submission" date="2020-11" db="EMBL/GenBank/DDBJ databases">
        <authorList>
            <person name="Tran Van P."/>
        </authorList>
    </citation>
    <scope>NUCLEOTIDE SEQUENCE</scope>
</reference>
<dbReference type="GO" id="GO:0006751">
    <property type="term" value="P:glutathione catabolic process"/>
    <property type="evidence" value="ECO:0007669"/>
    <property type="project" value="InterPro"/>
</dbReference>
<feature type="binding site" evidence="3">
    <location>
        <position position="562"/>
    </location>
    <ligand>
        <name>L-glutamate</name>
        <dbReference type="ChEBI" id="CHEBI:29985"/>
    </ligand>
</feature>
<dbReference type="GO" id="GO:0005886">
    <property type="term" value="C:plasma membrane"/>
    <property type="evidence" value="ECO:0007669"/>
    <property type="project" value="TreeGrafter"/>
</dbReference>
<dbReference type="Proteomes" id="UP000677054">
    <property type="component" value="Unassembled WGS sequence"/>
</dbReference>
<dbReference type="InterPro" id="IPR043137">
    <property type="entry name" value="GGT_ssub_C"/>
</dbReference>
<name>A0A7R8X9F0_9CRUS</name>
<keyword evidence="4" id="KW-0472">Membrane</keyword>
<dbReference type="PANTHER" id="PTHR11686:SF9">
    <property type="entry name" value="RE13973P"/>
    <property type="match status" value="1"/>
</dbReference>
<keyword evidence="1" id="KW-1202">Platelet aggregation activating toxin</keyword>
<feature type="binding site" evidence="3">
    <location>
        <position position="511"/>
    </location>
    <ligand>
        <name>L-glutamate</name>
        <dbReference type="ChEBI" id="CHEBI:29985"/>
    </ligand>
</feature>
<feature type="binding site" evidence="3">
    <location>
        <begin position="487"/>
        <end position="489"/>
    </location>
    <ligand>
        <name>L-glutamate</name>
        <dbReference type="ChEBI" id="CHEBI:29985"/>
    </ligand>
</feature>
<proteinExistence type="predicted"/>
<evidence type="ECO:0000256" key="3">
    <source>
        <dbReference type="PIRSR" id="PIRSR600101-2"/>
    </source>
</evidence>